<comment type="caution">
    <text evidence="6">The sequence shown here is derived from an EMBL/GenBank/DDBJ whole genome shotgun (WGS) entry which is preliminary data.</text>
</comment>
<accession>A0A401Q8P5</accession>
<evidence type="ECO:0008006" key="8">
    <source>
        <dbReference type="Google" id="ProtNLM"/>
    </source>
</evidence>
<feature type="compositionally biased region" description="Basic and acidic residues" evidence="5">
    <location>
        <begin position="57"/>
        <end position="69"/>
    </location>
</feature>
<organism evidence="6 7">
    <name type="scientific">Scyliorhinus torazame</name>
    <name type="common">Cloudy catshark</name>
    <name type="synonym">Catulus torazame</name>
    <dbReference type="NCBI Taxonomy" id="75743"/>
    <lineage>
        <taxon>Eukaryota</taxon>
        <taxon>Metazoa</taxon>
        <taxon>Chordata</taxon>
        <taxon>Craniata</taxon>
        <taxon>Vertebrata</taxon>
        <taxon>Chondrichthyes</taxon>
        <taxon>Elasmobranchii</taxon>
        <taxon>Galeomorphii</taxon>
        <taxon>Galeoidea</taxon>
        <taxon>Carcharhiniformes</taxon>
        <taxon>Scyliorhinidae</taxon>
        <taxon>Scyliorhinus</taxon>
    </lineage>
</organism>
<dbReference type="Pfam" id="PF01920">
    <property type="entry name" value="Prefoldin_2"/>
    <property type="match status" value="1"/>
</dbReference>
<dbReference type="OMA" id="INTYREE"/>
<reference evidence="6 7" key="1">
    <citation type="journal article" date="2018" name="Nat. Ecol. Evol.">
        <title>Shark genomes provide insights into elasmobranch evolution and the origin of vertebrates.</title>
        <authorList>
            <person name="Hara Y"/>
            <person name="Yamaguchi K"/>
            <person name="Onimaru K"/>
            <person name="Kadota M"/>
            <person name="Koyanagi M"/>
            <person name="Keeley SD"/>
            <person name="Tatsumi K"/>
            <person name="Tanaka K"/>
            <person name="Motone F"/>
            <person name="Kageyama Y"/>
            <person name="Nozu R"/>
            <person name="Adachi N"/>
            <person name="Nishimura O"/>
            <person name="Nakagawa R"/>
            <person name="Tanegashima C"/>
            <person name="Kiyatake I"/>
            <person name="Matsumoto R"/>
            <person name="Murakumo K"/>
            <person name="Nishida K"/>
            <person name="Terakita A"/>
            <person name="Kuratani S"/>
            <person name="Sato K"/>
            <person name="Hyodo S Kuraku.S."/>
        </authorList>
    </citation>
    <scope>NUCLEOTIDE SEQUENCE [LARGE SCALE GENOMIC DNA]</scope>
</reference>
<dbReference type="GO" id="GO:0051082">
    <property type="term" value="F:unfolded protein binding"/>
    <property type="evidence" value="ECO:0007669"/>
    <property type="project" value="InterPro"/>
</dbReference>
<keyword evidence="4" id="KW-0175">Coiled coil</keyword>
<keyword evidence="2" id="KW-0143">Chaperone</keyword>
<dbReference type="GO" id="GO:0006457">
    <property type="term" value="P:protein folding"/>
    <property type="evidence" value="ECO:0007669"/>
    <property type="project" value="InterPro"/>
</dbReference>
<dbReference type="SUPFAM" id="SSF46579">
    <property type="entry name" value="Prefoldin"/>
    <property type="match status" value="1"/>
</dbReference>
<gene>
    <name evidence="6" type="ORF">scyTo_0023026</name>
</gene>
<evidence type="ECO:0000256" key="5">
    <source>
        <dbReference type="SAM" id="MobiDB-lite"/>
    </source>
</evidence>
<dbReference type="GO" id="GO:0016272">
    <property type="term" value="C:prefoldin complex"/>
    <property type="evidence" value="ECO:0007669"/>
    <property type="project" value="InterPro"/>
</dbReference>
<dbReference type="Proteomes" id="UP000288216">
    <property type="component" value="Unassembled WGS sequence"/>
</dbReference>
<evidence type="ECO:0000256" key="1">
    <source>
        <dbReference type="ARBA" id="ARBA00008045"/>
    </source>
</evidence>
<evidence type="ECO:0000313" key="7">
    <source>
        <dbReference type="Proteomes" id="UP000288216"/>
    </source>
</evidence>
<dbReference type="OrthoDB" id="29646at2759"/>
<feature type="region of interest" description="Disordered" evidence="5">
    <location>
        <begin position="57"/>
        <end position="79"/>
    </location>
</feature>
<protein>
    <recommendedName>
        <fullName evidence="8">Prefoldin subunit 2</fullName>
    </recommendedName>
</protein>
<dbReference type="InterPro" id="IPR009053">
    <property type="entry name" value="Prefoldin"/>
</dbReference>
<evidence type="ECO:0000256" key="2">
    <source>
        <dbReference type="ARBA" id="ARBA00023186"/>
    </source>
</evidence>
<evidence type="ECO:0000313" key="6">
    <source>
        <dbReference type="EMBL" id="GCB81752.1"/>
    </source>
</evidence>
<dbReference type="EMBL" id="BFAA01025619">
    <property type="protein sequence ID" value="GCB81752.1"/>
    <property type="molecule type" value="Genomic_DNA"/>
</dbReference>
<dbReference type="Gene3D" id="1.10.287.370">
    <property type="match status" value="1"/>
</dbReference>
<feature type="coiled-coil region" evidence="4">
    <location>
        <begin position="15"/>
        <end position="49"/>
    </location>
</feature>
<dbReference type="STRING" id="75743.A0A401Q8P5"/>
<evidence type="ECO:0000256" key="3">
    <source>
        <dbReference type="ARBA" id="ARBA00024667"/>
    </source>
</evidence>
<sequence length="79" mass="8875">MVGGVLVERTVREVLPALEGNKQQLVKLIENLNGQMQSKGRELTEYREKYNIRLMNEDEKAARESESRTRAGGTGVLVS</sequence>
<keyword evidence="7" id="KW-1185">Reference proteome</keyword>
<name>A0A401Q8P5_SCYTO</name>
<dbReference type="PANTHER" id="PTHR13303">
    <property type="entry name" value="PREFOLDIN SUBUNIT 2"/>
    <property type="match status" value="1"/>
</dbReference>
<comment type="similarity">
    <text evidence="1">Belongs to the prefoldin subunit beta family.</text>
</comment>
<dbReference type="AlphaFoldDB" id="A0A401Q8P5"/>
<proteinExistence type="inferred from homology"/>
<dbReference type="InterPro" id="IPR002777">
    <property type="entry name" value="PFD_beta-like"/>
</dbReference>
<evidence type="ECO:0000256" key="4">
    <source>
        <dbReference type="SAM" id="Coils"/>
    </source>
</evidence>
<dbReference type="InterPro" id="IPR027235">
    <property type="entry name" value="PFD2"/>
</dbReference>
<comment type="function">
    <text evidence="3">Binds specifically to cytosolic chaperonin (c-CPN) and transfers target proteins to it. Binds to nascent polypeptide chain and promotes folding in an environment in which there are many competing pathways for nonnative proteins.</text>
</comment>